<evidence type="ECO:0000313" key="1">
    <source>
        <dbReference type="EMBL" id="PIW15042.1"/>
    </source>
</evidence>
<comment type="caution">
    <text evidence="1">The sequence shown here is derived from an EMBL/GenBank/DDBJ whole genome shotgun (WGS) entry which is preliminary data.</text>
</comment>
<organism evidence="1 2">
    <name type="scientific">bacterium (Candidatus Blackallbacteria) CG17_big_fil_post_rev_8_21_14_2_50_48_46</name>
    <dbReference type="NCBI Taxonomy" id="2014261"/>
    <lineage>
        <taxon>Bacteria</taxon>
        <taxon>Candidatus Blackallbacteria</taxon>
    </lineage>
</organism>
<proteinExistence type="predicted"/>
<protein>
    <submittedName>
        <fullName evidence="1">Uncharacterized protein</fullName>
    </submittedName>
</protein>
<evidence type="ECO:0000313" key="2">
    <source>
        <dbReference type="Proteomes" id="UP000231019"/>
    </source>
</evidence>
<dbReference type="AlphaFoldDB" id="A0A2M7G034"/>
<dbReference type="Proteomes" id="UP000231019">
    <property type="component" value="Unassembled WGS sequence"/>
</dbReference>
<accession>A0A2M7G034</accession>
<reference evidence="1 2" key="1">
    <citation type="submission" date="2017-09" db="EMBL/GenBank/DDBJ databases">
        <title>Depth-based differentiation of microbial function through sediment-hosted aquifers and enrichment of novel symbionts in the deep terrestrial subsurface.</title>
        <authorList>
            <person name="Probst A.J."/>
            <person name="Ladd B."/>
            <person name="Jarett J.K."/>
            <person name="Geller-Mcgrath D.E."/>
            <person name="Sieber C.M."/>
            <person name="Emerson J.B."/>
            <person name="Anantharaman K."/>
            <person name="Thomas B.C."/>
            <person name="Malmstrom R."/>
            <person name="Stieglmeier M."/>
            <person name="Klingl A."/>
            <person name="Woyke T."/>
            <person name="Ryan C.M."/>
            <person name="Banfield J.F."/>
        </authorList>
    </citation>
    <scope>NUCLEOTIDE SEQUENCE [LARGE SCALE GENOMIC DNA]</scope>
    <source>
        <strain evidence="1">CG17_big_fil_post_rev_8_21_14_2_50_48_46</strain>
    </source>
</reference>
<name>A0A2M7G034_9BACT</name>
<sequence>MLSEEYLSSEWDWACFWRSIQAWLINLPSDSPRLEQEGTVYLKDLSPRLEGLLRLLTGEALCLIGVADEGGWCEPACFLPSQFSQGKTLLQNLQFYLYRILYLSVQRDLNLNWQVNGNFQVSTSRICARNFSSQVLAQIYLRFPGSELWIPQLLQTFRQRALFEHELAYLWGRWISPAKTKLSKTQSRREASMRFSPSELYHFRLKSAHEVHFFYTHYLN</sequence>
<dbReference type="EMBL" id="PFFQ01000054">
    <property type="protein sequence ID" value="PIW15042.1"/>
    <property type="molecule type" value="Genomic_DNA"/>
</dbReference>
<gene>
    <name evidence="1" type="ORF">COW36_19150</name>
</gene>